<reference evidence="4 5" key="1">
    <citation type="submission" date="2016-10" db="EMBL/GenBank/DDBJ databases">
        <authorList>
            <person name="de Groot N.N."/>
        </authorList>
    </citation>
    <scope>NUCLEOTIDE SEQUENCE [LARGE SCALE GENOMIC DNA]</scope>
    <source>
        <strain evidence="4 5">AA1</strain>
    </source>
</reference>
<name>A0A1G5GC18_9BACT</name>
<dbReference type="EMBL" id="FMUX01000010">
    <property type="protein sequence ID" value="SCY48298.1"/>
    <property type="molecule type" value="Genomic_DNA"/>
</dbReference>
<dbReference type="CDD" id="cd04301">
    <property type="entry name" value="NAT_SF"/>
    <property type="match status" value="1"/>
</dbReference>
<dbReference type="InterPro" id="IPR000182">
    <property type="entry name" value="GNAT_dom"/>
</dbReference>
<sequence>MSKVGFDTGGEELLGRVGPLWEKLKTHHAAHSVHFSEFLAGRTFVDRTADILCHGGEVRVDLAVRSGRDVGYCVCTISPSGTGEVDSLYVEEDFRGCGLGEALARRGLAWMDEKKVTRRSLSVVYGNDAALAFYRRLGFYPRNIQLDQLPASA</sequence>
<evidence type="ECO:0000256" key="2">
    <source>
        <dbReference type="ARBA" id="ARBA00023315"/>
    </source>
</evidence>
<dbReference type="AlphaFoldDB" id="A0A1G5GC18"/>
<keyword evidence="5" id="KW-1185">Reference proteome</keyword>
<dbReference type="STRING" id="419481.SAMN05216233_11028"/>
<dbReference type="OrthoDB" id="1821130at2"/>
<dbReference type="Gene3D" id="3.40.630.30">
    <property type="match status" value="1"/>
</dbReference>
<evidence type="ECO:0000259" key="3">
    <source>
        <dbReference type="PROSITE" id="PS51186"/>
    </source>
</evidence>
<gene>
    <name evidence="4" type="ORF">SAMN05216233_11028</name>
</gene>
<proteinExistence type="predicted"/>
<dbReference type="PROSITE" id="PS51186">
    <property type="entry name" value="GNAT"/>
    <property type="match status" value="1"/>
</dbReference>
<protein>
    <submittedName>
        <fullName evidence="4">Acetyltransferase (GNAT) family protein</fullName>
    </submittedName>
</protein>
<dbReference type="PANTHER" id="PTHR43877">
    <property type="entry name" value="AMINOALKYLPHOSPHONATE N-ACETYLTRANSFERASE-RELATED-RELATED"/>
    <property type="match status" value="1"/>
</dbReference>
<evidence type="ECO:0000313" key="4">
    <source>
        <dbReference type="EMBL" id="SCY48298.1"/>
    </source>
</evidence>
<dbReference type="GO" id="GO:0016747">
    <property type="term" value="F:acyltransferase activity, transferring groups other than amino-acyl groups"/>
    <property type="evidence" value="ECO:0007669"/>
    <property type="project" value="InterPro"/>
</dbReference>
<evidence type="ECO:0000313" key="5">
    <source>
        <dbReference type="Proteomes" id="UP000198870"/>
    </source>
</evidence>
<organism evidence="4 5">
    <name type="scientific">Desulfoluna spongiiphila</name>
    <dbReference type="NCBI Taxonomy" id="419481"/>
    <lineage>
        <taxon>Bacteria</taxon>
        <taxon>Pseudomonadati</taxon>
        <taxon>Thermodesulfobacteriota</taxon>
        <taxon>Desulfobacteria</taxon>
        <taxon>Desulfobacterales</taxon>
        <taxon>Desulfolunaceae</taxon>
        <taxon>Desulfoluna</taxon>
    </lineage>
</organism>
<dbReference type="Pfam" id="PF00583">
    <property type="entry name" value="Acetyltransf_1"/>
    <property type="match status" value="1"/>
</dbReference>
<dbReference type="SUPFAM" id="SSF55729">
    <property type="entry name" value="Acyl-CoA N-acyltransferases (Nat)"/>
    <property type="match status" value="1"/>
</dbReference>
<evidence type="ECO:0000256" key="1">
    <source>
        <dbReference type="ARBA" id="ARBA00022679"/>
    </source>
</evidence>
<dbReference type="RefSeq" id="WP_092211311.1">
    <property type="nucleotide sequence ID" value="NZ_FMUX01000010.1"/>
</dbReference>
<dbReference type="Proteomes" id="UP000198870">
    <property type="component" value="Unassembled WGS sequence"/>
</dbReference>
<dbReference type="InterPro" id="IPR016181">
    <property type="entry name" value="Acyl_CoA_acyltransferase"/>
</dbReference>
<dbReference type="InterPro" id="IPR050832">
    <property type="entry name" value="Bact_Acetyltransf"/>
</dbReference>
<keyword evidence="2" id="KW-0012">Acyltransferase</keyword>
<keyword evidence="1 4" id="KW-0808">Transferase</keyword>
<feature type="domain" description="N-acetyltransferase" evidence="3">
    <location>
        <begin position="15"/>
        <end position="153"/>
    </location>
</feature>
<accession>A0A1G5GC18</accession>